<evidence type="ECO:0000313" key="2">
    <source>
        <dbReference type="EMBL" id="TNY21200.1"/>
    </source>
</evidence>
<accession>A0A5C5FWN6</accession>
<keyword evidence="3" id="KW-1185">Reference proteome</keyword>
<keyword evidence="1" id="KW-1133">Transmembrane helix</keyword>
<reference evidence="2 3" key="1">
    <citation type="submission" date="2019-03" db="EMBL/GenBank/DDBJ databases">
        <title>Rhodosporidium diobovatum UCD-FST 08-225 genome sequencing, assembly, and annotation.</title>
        <authorList>
            <person name="Fakankun I.U."/>
            <person name="Fristensky B."/>
            <person name="Levin D.B."/>
        </authorList>
    </citation>
    <scope>NUCLEOTIDE SEQUENCE [LARGE SCALE GENOMIC DNA]</scope>
    <source>
        <strain evidence="2 3">UCD-FST 08-225</strain>
    </source>
</reference>
<organism evidence="2 3">
    <name type="scientific">Rhodotorula diobovata</name>
    <dbReference type="NCBI Taxonomy" id="5288"/>
    <lineage>
        <taxon>Eukaryota</taxon>
        <taxon>Fungi</taxon>
        <taxon>Dikarya</taxon>
        <taxon>Basidiomycota</taxon>
        <taxon>Pucciniomycotina</taxon>
        <taxon>Microbotryomycetes</taxon>
        <taxon>Sporidiobolales</taxon>
        <taxon>Sporidiobolaceae</taxon>
        <taxon>Rhodotorula</taxon>
    </lineage>
</organism>
<evidence type="ECO:0000256" key="1">
    <source>
        <dbReference type="SAM" id="Phobius"/>
    </source>
</evidence>
<dbReference type="AlphaFoldDB" id="A0A5C5FWN6"/>
<keyword evidence="1" id="KW-0472">Membrane</keyword>
<comment type="caution">
    <text evidence="2">The sequence shown here is derived from an EMBL/GenBank/DDBJ whole genome shotgun (WGS) entry which is preliminary data.</text>
</comment>
<name>A0A5C5FWN6_9BASI</name>
<gene>
    <name evidence="2" type="ORF">DMC30DRAFT_395474</name>
</gene>
<protein>
    <submittedName>
        <fullName evidence="2">Uncharacterized protein</fullName>
    </submittedName>
</protein>
<feature type="transmembrane region" description="Helical" evidence="1">
    <location>
        <begin position="232"/>
        <end position="256"/>
    </location>
</feature>
<feature type="transmembrane region" description="Helical" evidence="1">
    <location>
        <begin position="157"/>
        <end position="175"/>
    </location>
</feature>
<dbReference type="OrthoDB" id="2530455at2759"/>
<keyword evidence="1" id="KW-0812">Transmembrane</keyword>
<dbReference type="Proteomes" id="UP000311382">
    <property type="component" value="Unassembled WGS sequence"/>
</dbReference>
<sequence length="257" mass="26823">MADLLSQRRGSAVSSVSVTIETVTTTSTANSPGAPALEEATTATVSPCPPSRRGSSAGVAVPAHLLPSRATVSSDSLASSYVFPPPPPYAGPNVEPAAVPSPSRATVHPLTFFAFSTLSPLPAPPSVPLSSSRIDGLCAPPPPAYAMTPRTQAERRFWHGFLCPVLWILGAWRIWRSERPAAAPLDGAGLDGDAAAKDVMDLEAGGATLPADVRESLEMWREEELVWARRCLWALFALVGAAGIFALALMSVLGVMG</sequence>
<dbReference type="EMBL" id="SOZI01000048">
    <property type="protein sequence ID" value="TNY21200.1"/>
    <property type="molecule type" value="Genomic_DNA"/>
</dbReference>
<proteinExistence type="predicted"/>
<dbReference type="STRING" id="5288.A0A5C5FWN6"/>
<evidence type="ECO:0000313" key="3">
    <source>
        <dbReference type="Proteomes" id="UP000311382"/>
    </source>
</evidence>